<protein>
    <submittedName>
        <fullName evidence="1">Uncharacterized protein</fullName>
    </submittedName>
</protein>
<name>A0A9P7BR47_RHIOR</name>
<dbReference type="Proteomes" id="UP000716291">
    <property type="component" value="Unassembled WGS sequence"/>
</dbReference>
<evidence type="ECO:0000313" key="1">
    <source>
        <dbReference type="EMBL" id="KAG1306527.1"/>
    </source>
</evidence>
<accession>A0A9P7BR47</accession>
<organism evidence="1 2">
    <name type="scientific">Rhizopus oryzae</name>
    <name type="common">Mucormycosis agent</name>
    <name type="synonym">Rhizopus arrhizus var. delemar</name>
    <dbReference type="NCBI Taxonomy" id="64495"/>
    <lineage>
        <taxon>Eukaryota</taxon>
        <taxon>Fungi</taxon>
        <taxon>Fungi incertae sedis</taxon>
        <taxon>Mucoromycota</taxon>
        <taxon>Mucoromycotina</taxon>
        <taxon>Mucoromycetes</taxon>
        <taxon>Mucorales</taxon>
        <taxon>Mucorineae</taxon>
        <taxon>Rhizopodaceae</taxon>
        <taxon>Rhizopus</taxon>
    </lineage>
</organism>
<comment type="caution">
    <text evidence="1">The sequence shown here is derived from an EMBL/GenBank/DDBJ whole genome shotgun (WGS) entry which is preliminary data.</text>
</comment>
<gene>
    <name evidence="1" type="ORF">G6F64_007530</name>
</gene>
<sequence>MNNKNKDLNTLDVKASFIIKENKAMYFYRYDQDRFELRQVDNNQIIKEIQSADFTKDELILTIGTLDSALYVIRLNSTTLLESEWPCILARTDAKSALTQSVLVTNNTVYVIVGGSNGVLDIFLLKQDKTLEFCRHQLLQLPSNLPIVNVQYFEQENYVVLVISQQLKQIKPLTKKRGLEPSITITKLDTANMVFKDTVFKKSQFGTHLLPVIQIEDDDDDKRIYQLKTLYLDAKEGVINTFNFDETKWEFNDEKHNLYLEIEQKTGCLQDIFILEKTCFLLDKEKMHQLEIKGKQGKKRELEEKE</sequence>
<keyword evidence="2" id="KW-1185">Reference proteome</keyword>
<dbReference type="EMBL" id="JAANQT010001116">
    <property type="protein sequence ID" value="KAG1306527.1"/>
    <property type="molecule type" value="Genomic_DNA"/>
</dbReference>
<evidence type="ECO:0000313" key="2">
    <source>
        <dbReference type="Proteomes" id="UP000716291"/>
    </source>
</evidence>
<dbReference type="AlphaFoldDB" id="A0A9P7BR47"/>
<reference evidence="1" key="1">
    <citation type="journal article" date="2020" name="Microb. Genom.">
        <title>Genetic diversity of clinical and environmental Mucorales isolates obtained from an investigation of mucormycosis cases among solid organ transplant recipients.</title>
        <authorList>
            <person name="Nguyen M.H."/>
            <person name="Kaul D."/>
            <person name="Muto C."/>
            <person name="Cheng S.J."/>
            <person name="Richter R.A."/>
            <person name="Bruno V.M."/>
            <person name="Liu G."/>
            <person name="Beyhan S."/>
            <person name="Sundermann A.J."/>
            <person name="Mounaud S."/>
            <person name="Pasculle A.W."/>
            <person name="Nierman W.C."/>
            <person name="Driscoll E."/>
            <person name="Cumbie R."/>
            <person name="Clancy C.J."/>
            <person name="Dupont C.L."/>
        </authorList>
    </citation>
    <scope>NUCLEOTIDE SEQUENCE</scope>
    <source>
        <strain evidence="1">GL11</strain>
    </source>
</reference>
<proteinExistence type="predicted"/>